<evidence type="ECO:0000313" key="1">
    <source>
        <dbReference type="EMBL" id="GAG84863.1"/>
    </source>
</evidence>
<gene>
    <name evidence="1" type="ORF">S01H4_26436</name>
</gene>
<reference evidence="1" key="1">
    <citation type="journal article" date="2014" name="Front. Microbiol.">
        <title>High frequency of phylogenetically diverse reductive dehalogenase-homologous genes in deep subseafloor sedimentary metagenomes.</title>
        <authorList>
            <person name="Kawai M."/>
            <person name="Futagami T."/>
            <person name="Toyoda A."/>
            <person name="Takaki Y."/>
            <person name="Nishi S."/>
            <person name="Hori S."/>
            <person name="Arai W."/>
            <person name="Tsubouchi T."/>
            <person name="Morono Y."/>
            <person name="Uchiyama I."/>
            <person name="Ito T."/>
            <person name="Fujiyama A."/>
            <person name="Inagaki F."/>
            <person name="Takami H."/>
        </authorList>
    </citation>
    <scope>NUCLEOTIDE SEQUENCE</scope>
    <source>
        <strain evidence="1">Expedition CK06-06</strain>
    </source>
</reference>
<accession>X1BLB4</accession>
<dbReference type="AlphaFoldDB" id="X1BLB4"/>
<dbReference type="SUPFAM" id="SSF53756">
    <property type="entry name" value="UDP-Glycosyltransferase/glycogen phosphorylase"/>
    <property type="match status" value="1"/>
</dbReference>
<proteinExistence type="predicted"/>
<sequence>MNNPNTISRILKNQIKQATGAAISKYLNVPVDERQKLESEGLNISDFVYDHILPIVNNIMIKDVLIVMEEGIGNMVMLTPALKMMRHINPRLNITVLCKEPAAQVIRGWEVIDKVITKFDNCYYDICIWTIWSSNTKKEQGQNIQQHCKGVFSIELRTYHEIAQ</sequence>
<protein>
    <submittedName>
        <fullName evidence="1">Uncharacterized protein</fullName>
    </submittedName>
</protein>
<dbReference type="EMBL" id="BART01012747">
    <property type="protein sequence ID" value="GAG84863.1"/>
    <property type="molecule type" value="Genomic_DNA"/>
</dbReference>
<name>X1BLB4_9ZZZZ</name>
<feature type="non-terminal residue" evidence="1">
    <location>
        <position position="164"/>
    </location>
</feature>
<comment type="caution">
    <text evidence="1">The sequence shown here is derived from an EMBL/GenBank/DDBJ whole genome shotgun (WGS) entry which is preliminary data.</text>
</comment>
<organism evidence="1">
    <name type="scientific">marine sediment metagenome</name>
    <dbReference type="NCBI Taxonomy" id="412755"/>
    <lineage>
        <taxon>unclassified sequences</taxon>
        <taxon>metagenomes</taxon>
        <taxon>ecological metagenomes</taxon>
    </lineage>
</organism>
<dbReference type="Gene3D" id="3.40.50.2000">
    <property type="entry name" value="Glycogen Phosphorylase B"/>
    <property type="match status" value="1"/>
</dbReference>